<protein>
    <submittedName>
        <fullName evidence="2">Uncharacterized protein</fullName>
    </submittedName>
</protein>
<comment type="caution">
    <text evidence="2">The sequence shown here is derived from an EMBL/GenBank/DDBJ whole genome shotgun (WGS) entry which is preliminary data.</text>
</comment>
<dbReference type="AlphaFoldDB" id="A0A5J4VLS1"/>
<keyword evidence="1" id="KW-1133">Transmembrane helix</keyword>
<keyword evidence="1" id="KW-0472">Membrane</keyword>
<dbReference type="Proteomes" id="UP000324800">
    <property type="component" value="Unassembled WGS sequence"/>
</dbReference>
<proteinExistence type="predicted"/>
<reference evidence="2 3" key="1">
    <citation type="submission" date="2019-03" db="EMBL/GenBank/DDBJ databases">
        <title>Single cell metagenomics reveals metabolic interactions within the superorganism composed of flagellate Streblomastix strix and complex community of Bacteroidetes bacteria on its surface.</title>
        <authorList>
            <person name="Treitli S.C."/>
            <person name="Kolisko M."/>
            <person name="Husnik F."/>
            <person name="Keeling P."/>
            <person name="Hampl V."/>
        </authorList>
    </citation>
    <scope>NUCLEOTIDE SEQUENCE [LARGE SCALE GENOMIC DNA]</scope>
    <source>
        <strain evidence="2">ST1C</strain>
    </source>
</reference>
<evidence type="ECO:0000256" key="1">
    <source>
        <dbReference type="SAM" id="Phobius"/>
    </source>
</evidence>
<keyword evidence="1" id="KW-0812">Transmembrane</keyword>
<sequence length="228" mass="25254">IAAELGRISISHCEFVWLTFTNSTAINLKQETFATSIVDTLFANITNNNGYGSAINGQLGSSGLIALEDVRLWRCVSDLGGGSIFVDLGIQSDSSSTTLKMLNCKITECTCKGQGGGIYLQGLCEVLNITRSYFDQNRALVDGPDSITPSDGLIRADIFFMILGILIFLILTIAQSETQIQSCKEEGKIRIENIREEVEGRIKVIRKGFKDWKWKQHINEDETNITNY</sequence>
<evidence type="ECO:0000313" key="2">
    <source>
        <dbReference type="EMBL" id="KAA6383299.1"/>
    </source>
</evidence>
<feature type="non-terminal residue" evidence="2">
    <location>
        <position position="1"/>
    </location>
</feature>
<gene>
    <name evidence="2" type="ORF">EZS28_021174</name>
</gene>
<feature type="transmembrane region" description="Helical" evidence="1">
    <location>
        <begin position="153"/>
        <end position="174"/>
    </location>
</feature>
<accession>A0A5J4VLS1</accession>
<name>A0A5J4VLS1_9EUKA</name>
<dbReference type="EMBL" id="SNRW01006323">
    <property type="protein sequence ID" value="KAA6383299.1"/>
    <property type="molecule type" value="Genomic_DNA"/>
</dbReference>
<evidence type="ECO:0000313" key="3">
    <source>
        <dbReference type="Proteomes" id="UP000324800"/>
    </source>
</evidence>
<organism evidence="2 3">
    <name type="scientific">Streblomastix strix</name>
    <dbReference type="NCBI Taxonomy" id="222440"/>
    <lineage>
        <taxon>Eukaryota</taxon>
        <taxon>Metamonada</taxon>
        <taxon>Preaxostyla</taxon>
        <taxon>Oxymonadida</taxon>
        <taxon>Streblomastigidae</taxon>
        <taxon>Streblomastix</taxon>
    </lineage>
</organism>